<proteinExistence type="predicted"/>
<sequence length="78" mass="8535">MPKTRASSGIVLPQTKSRLSILYGSYLLSTYSSVSVHCLSAQAEDFLPGGDFLPDISFKGTSIQESKPTRTAFLNKRH</sequence>
<evidence type="ECO:0000313" key="1">
    <source>
        <dbReference type="WBParaSite" id="MCU_001077-RA"/>
    </source>
</evidence>
<name>A0A5K3ELC2_MESCO</name>
<dbReference type="WBParaSite" id="MCU_001077-RA">
    <property type="protein sequence ID" value="MCU_001077-RA"/>
    <property type="gene ID" value="MCU_001077"/>
</dbReference>
<accession>A0A5K3ELC2</accession>
<organism evidence="1">
    <name type="scientific">Mesocestoides corti</name>
    <name type="common">Flatworm</name>
    <dbReference type="NCBI Taxonomy" id="53468"/>
    <lineage>
        <taxon>Eukaryota</taxon>
        <taxon>Metazoa</taxon>
        <taxon>Spiralia</taxon>
        <taxon>Lophotrochozoa</taxon>
        <taxon>Platyhelminthes</taxon>
        <taxon>Cestoda</taxon>
        <taxon>Eucestoda</taxon>
        <taxon>Cyclophyllidea</taxon>
        <taxon>Mesocestoididae</taxon>
        <taxon>Mesocestoides</taxon>
    </lineage>
</organism>
<reference evidence="1" key="1">
    <citation type="submission" date="2019-11" db="UniProtKB">
        <authorList>
            <consortium name="WormBaseParasite"/>
        </authorList>
    </citation>
    <scope>IDENTIFICATION</scope>
</reference>
<dbReference type="AlphaFoldDB" id="A0A5K3ELC2"/>
<protein>
    <submittedName>
        <fullName evidence="1">Secreted protein</fullName>
    </submittedName>
</protein>